<accession>A0A2R8AVK5</accession>
<dbReference type="Pfam" id="PF04316">
    <property type="entry name" value="FlgM"/>
    <property type="match status" value="1"/>
</dbReference>
<evidence type="ECO:0000256" key="1">
    <source>
        <dbReference type="ARBA" id="ARBA00005322"/>
    </source>
</evidence>
<dbReference type="GO" id="GO:0044781">
    <property type="term" value="P:bacterial-type flagellum organization"/>
    <property type="evidence" value="ECO:0007669"/>
    <property type="project" value="UniProtKB-KW"/>
</dbReference>
<dbReference type="NCBIfam" id="TIGR03824">
    <property type="entry name" value="FlgM_jcvi"/>
    <property type="match status" value="1"/>
</dbReference>
<evidence type="ECO:0000259" key="10">
    <source>
        <dbReference type="Pfam" id="PF04316"/>
    </source>
</evidence>
<protein>
    <recommendedName>
        <fullName evidence="2">Negative regulator of flagellin synthesis</fullName>
    </recommendedName>
    <alternativeName>
        <fullName evidence="8">Anti-sigma-28 factor</fullName>
    </alternativeName>
</protein>
<dbReference type="InterPro" id="IPR031316">
    <property type="entry name" value="FlgM_C"/>
</dbReference>
<keyword evidence="4" id="KW-1005">Bacterial flagellum biogenesis</keyword>
<feature type="region of interest" description="Disordered" evidence="9">
    <location>
        <begin position="1"/>
        <end position="36"/>
    </location>
</feature>
<evidence type="ECO:0000256" key="8">
    <source>
        <dbReference type="ARBA" id="ARBA00030117"/>
    </source>
</evidence>
<keyword evidence="5" id="KW-0805">Transcription regulation</keyword>
<comment type="function">
    <text evidence="7">Responsible for the coupling of flagellin expression to flagellar assembly by preventing expression of the flagellin genes when a component of the middle class of proteins is defective. It negatively regulates flagellar genes by inhibiting the activity of FliA by directly binding to FliA.</text>
</comment>
<organism evidence="11 12">
    <name type="scientific">Pseudoprimorskyibacter insulae</name>
    <dbReference type="NCBI Taxonomy" id="1695997"/>
    <lineage>
        <taxon>Bacteria</taxon>
        <taxon>Pseudomonadati</taxon>
        <taxon>Pseudomonadota</taxon>
        <taxon>Alphaproteobacteria</taxon>
        <taxon>Rhodobacterales</taxon>
        <taxon>Paracoccaceae</taxon>
        <taxon>Pseudoprimorskyibacter</taxon>
    </lineage>
</organism>
<proteinExistence type="inferred from homology"/>
<keyword evidence="3" id="KW-0678">Repressor</keyword>
<dbReference type="Proteomes" id="UP000244904">
    <property type="component" value="Unassembled WGS sequence"/>
</dbReference>
<evidence type="ECO:0000256" key="7">
    <source>
        <dbReference type="ARBA" id="ARBA00024739"/>
    </source>
</evidence>
<sequence>MVESINTSLGARARLQRMQNDGAQKTGATSSAQAGQAAAVGSVDSVRLSEAGATPVGEALAAKGPPFDLELVAKIKQAIEDGRYPIDAQRITDSLFEGYQDLML</sequence>
<dbReference type="AlphaFoldDB" id="A0A2R8AVK5"/>
<name>A0A2R8AVK5_9RHOB</name>
<evidence type="ECO:0000256" key="3">
    <source>
        <dbReference type="ARBA" id="ARBA00022491"/>
    </source>
</evidence>
<comment type="similarity">
    <text evidence="1">Belongs to the FlgM family.</text>
</comment>
<evidence type="ECO:0000256" key="5">
    <source>
        <dbReference type="ARBA" id="ARBA00023015"/>
    </source>
</evidence>
<evidence type="ECO:0000256" key="2">
    <source>
        <dbReference type="ARBA" id="ARBA00017823"/>
    </source>
</evidence>
<feature type="compositionally biased region" description="Low complexity" evidence="9">
    <location>
        <begin position="26"/>
        <end position="36"/>
    </location>
</feature>
<evidence type="ECO:0000313" key="12">
    <source>
        <dbReference type="Proteomes" id="UP000244904"/>
    </source>
</evidence>
<dbReference type="EMBL" id="OMOJ01000003">
    <property type="protein sequence ID" value="SPF80061.1"/>
    <property type="molecule type" value="Genomic_DNA"/>
</dbReference>
<evidence type="ECO:0000256" key="9">
    <source>
        <dbReference type="SAM" id="MobiDB-lite"/>
    </source>
</evidence>
<feature type="domain" description="Anti-sigma-28 factor FlgM C-terminal" evidence="10">
    <location>
        <begin position="44"/>
        <end position="96"/>
    </location>
</feature>
<reference evidence="12" key="1">
    <citation type="submission" date="2018-03" db="EMBL/GenBank/DDBJ databases">
        <authorList>
            <person name="Rodrigo-Torres L."/>
            <person name="Arahal R. D."/>
            <person name="Lucena T."/>
        </authorList>
    </citation>
    <scope>NUCLEOTIDE SEQUENCE [LARGE SCALE GENOMIC DNA]</scope>
    <source>
        <strain evidence="12">CECT 8871</strain>
    </source>
</reference>
<dbReference type="GO" id="GO:0045892">
    <property type="term" value="P:negative regulation of DNA-templated transcription"/>
    <property type="evidence" value="ECO:0007669"/>
    <property type="project" value="InterPro"/>
</dbReference>
<evidence type="ECO:0000256" key="4">
    <source>
        <dbReference type="ARBA" id="ARBA00022795"/>
    </source>
</evidence>
<evidence type="ECO:0000256" key="6">
    <source>
        <dbReference type="ARBA" id="ARBA00023163"/>
    </source>
</evidence>
<keyword evidence="6" id="KW-0804">Transcription</keyword>
<dbReference type="OrthoDB" id="7357746at2"/>
<keyword evidence="12" id="KW-1185">Reference proteome</keyword>
<dbReference type="InterPro" id="IPR007412">
    <property type="entry name" value="FlgM"/>
</dbReference>
<dbReference type="InterPro" id="IPR035890">
    <property type="entry name" value="Anti-sigma-28_factor_FlgM_sf"/>
</dbReference>
<dbReference type="SUPFAM" id="SSF101498">
    <property type="entry name" value="Anti-sigma factor FlgM"/>
    <property type="match status" value="1"/>
</dbReference>
<dbReference type="RefSeq" id="WP_108885942.1">
    <property type="nucleotide sequence ID" value="NZ_OMOJ01000003.1"/>
</dbReference>
<evidence type="ECO:0000313" key="11">
    <source>
        <dbReference type="EMBL" id="SPF80061.1"/>
    </source>
</evidence>
<gene>
    <name evidence="11" type="ORF">PRI8871_01863</name>
</gene>